<evidence type="ECO:0000256" key="2">
    <source>
        <dbReference type="ARBA" id="ARBA00010790"/>
    </source>
</evidence>
<dbReference type="InterPro" id="IPR012132">
    <property type="entry name" value="GMC_OxRdtase"/>
</dbReference>
<gene>
    <name evidence="9" type="ORF">Psuf_006160</name>
</gene>
<dbReference type="SUPFAM" id="SSF51905">
    <property type="entry name" value="FAD/NAD(P)-binding domain"/>
    <property type="match status" value="1"/>
</dbReference>
<organism evidence="9 10">
    <name type="scientific">Phytohabitans suffuscus</name>
    <dbReference type="NCBI Taxonomy" id="624315"/>
    <lineage>
        <taxon>Bacteria</taxon>
        <taxon>Bacillati</taxon>
        <taxon>Actinomycetota</taxon>
        <taxon>Actinomycetes</taxon>
        <taxon>Micromonosporales</taxon>
        <taxon>Micromonosporaceae</taxon>
    </lineage>
</organism>
<dbReference type="PANTHER" id="PTHR11552">
    <property type="entry name" value="GLUCOSE-METHANOL-CHOLINE GMC OXIDOREDUCTASE"/>
    <property type="match status" value="1"/>
</dbReference>
<dbReference type="InterPro" id="IPR036188">
    <property type="entry name" value="FAD/NAD-bd_sf"/>
</dbReference>
<dbReference type="Gene3D" id="3.30.560.10">
    <property type="entry name" value="Glucose Oxidase, domain 3"/>
    <property type="match status" value="1"/>
</dbReference>
<reference evidence="9 10" key="2">
    <citation type="submission" date="2020-03" db="EMBL/GenBank/DDBJ databases">
        <authorList>
            <person name="Ichikawa N."/>
            <person name="Kimura A."/>
            <person name="Kitahashi Y."/>
            <person name="Uohara A."/>
        </authorList>
    </citation>
    <scope>NUCLEOTIDE SEQUENCE [LARGE SCALE GENOMIC DNA]</scope>
    <source>
        <strain evidence="9 10">NBRC 105367</strain>
    </source>
</reference>
<dbReference type="SUPFAM" id="SSF54373">
    <property type="entry name" value="FAD-linked reductases, C-terminal domain"/>
    <property type="match status" value="1"/>
</dbReference>
<dbReference type="PANTHER" id="PTHR11552:SF147">
    <property type="entry name" value="CHOLINE DEHYDROGENASE, MITOCHONDRIAL"/>
    <property type="match status" value="1"/>
</dbReference>
<evidence type="ECO:0000256" key="3">
    <source>
        <dbReference type="ARBA" id="ARBA00022630"/>
    </source>
</evidence>
<dbReference type="Proteomes" id="UP000503011">
    <property type="component" value="Chromosome"/>
</dbReference>
<evidence type="ECO:0000259" key="8">
    <source>
        <dbReference type="PROSITE" id="PS00624"/>
    </source>
</evidence>
<evidence type="ECO:0000313" key="10">
    <source>
        <dbReference type="Proteomes" id="UP000503011"/>
    </source>
</evidence>
<dbReference type="PROSITE" id="PS51257">
    <property type="entry name" value="PROKAR_LIPOPROTEIN"/>
    <property type="match status" value="1"/>
</dbReference>
<dbReference type="RefSeq" id="WP_173153559.1">
    <property type="nucleotide sequence ID" value="NZ_AP022871.1"/>
</dbReference>
<evidence type="ECO:0000313" key="9">
    <source>
        <dbReference type="EMBL" id="BCB83303.1"/>
    </source>
</evidence>
<proteinExistence type="inferred from homology"/>
<dbReference type="PIRSF" id="PIRSF000137">
    <property type="entry name" value="Alcohol_oxidase"/>
    <property type="match status" value="1"/>
</dbReference>
<evidence type="ECO:0000256" key="1">
    <source>
        <dbReference type="ARBA" id="ARBA00001974"/>
    </source>
</evidence>
<feature type="binding site" evidence="5">
    <location>
        <begin position="90"/>
        <end position="93"/>
    </location>
    <ligand>
        <name>FAD</name>
        <dbReference type="ChEBI" id="CHEBI:57692"/>
    </ligand>
</feature>
<comment type="similarity">
    <text evidence="2 6">Belongs to the GMC oxidoreductase family.</text>
</comment>
<dbReference type="InterPro" id="IPR000172">
    <property type="entry name" value="GMC_OxRdtase_N"/>
</dbReference>
<keyword evidence="3 6" id="KW-0285">Flavoprotein</keyword>
<evidence type="ECO:0000256" key="4">
    <source>
        <dbReference type="ARBA" id="ARBA00022827"/>
    </source>
</evidence>
<protein>
    <submittedName>
        <fullName evidence="9">GMC oxidoreductase</fullName>
    </submittedName>
</protein>
<evidence type="ECO:0000256" key="5">
    <source>
        <dbReference type="PIRSR" id="PIRSR000137-2"/>
    </source>
</evidence>
<dbReference type="Gene3D" id="3.50.50.60">
    <property type="entry name" value="FAD/NAD(P)-binding domain"/>
    <property type="match status" value="1"/>
</dbReference>
<dbReference type="GO" id="GO:0016614">
    <property type="term" value="F:oxidoreductase activity, acting on CH-OH group of donors"/>
    <property type="evidence" value="ECO:0007669"/>
    <property type="project" value="InterPro"/>
</dbReference>
<dbReference type="EMBL" id="AP022871">
    <property type="protein sequence ID" value="BCB83303.1"/>
    <property type="molecule type" value="Genomic_DNA"/>
</dbReference>
<dbReference type="Pfam" id="PF00732">
    <property type="entry name" value="GMC_oxred_N"/>
    <property type="match status" value="1"/>
</dbReference>
<dbReference type="KEGG" id="psuu:Psuf_006160"/>
<evidence type="ECO:0000256" key="6">
    <source>
        <dbReference type="RuleBase" id="RU003968"/>
    </source>
</evidence>
<reference evidence="9 10" key="1">
    <citation type="submission" date="2020-03" db="EMBL/GenBank/DDBJ databases">
        <title>Whole genome shotgun sequence of Phytohabitans suffuscus NBRC 105367.</title>
        <authorList>
            <person name="Komaki H."/>
            <person name="Tamura T."/>
        </authorList>
    </citation>
    <scope>NUCLEOTIDE SEQUENCE [LARGE SCALE GENOMIC DNA]</scope>
    <source>
        <strain evidence="9 10">NBRC 105367</strain>
    </source>
</reference>
<accession>A0A6F8YBA0</accession>
<keyword evidence="10" id="KW-1185">Reference proteome</keyword>
<dbReference type="PROSITE" id="PS00624">
    <property type="entry name" value="GMC_OXRED_2"/>
    <property type="match status" value="1"/>
</dbReference>
<dbReference type="PROSITE" id="PS00623">
    <property type="entry name" value="GMC_OXRED_1"/>
    <property type="match status" value="1"/>
</dbReference>
<comment type="cofactor">
    <cofactor evidence="1 5">
        <name>FAD</name>
        <dbReference type="ChEBI" id="CHEBI:57692"/>
    </cofactor>
</comment>
<sequence>MREFDYVIVGAGSAGCVLANRLSEDPATRVLLVEAGGWDSNPLIRVPKGFARLMDGTRTAWQFPVEPFHPSARPEVWPRGRTLGGSSSINGMVYNRGQRADYDELERLGNPGWGWDTIGPIFTEMERSGLAVSAVSATESDGLCEEMIAAGVNLGWSHERDLNAHDGERIGYTMATIRHGRRVSASAAFLHPVRRRANLTVATRTVALRILFDKDAAVGVRLGRNGRTVDVAAAREVVVACGSIATPRLLQVSGIGPAGVLRAAGVDVLLDRPAVGARMREHRVFKLQFRLAEDLGYNRRLNTPARQAMAGLKYLLTRRGPIAAPVYDVLAFVKTRPDLDRPDAQLLMAPFSAGPQVPGEQLPLEREPGVNCLGHVLRPDSEGSLRITSPDPEAPPRIVPNYLATEYDRGVGVAAFRRMRELFATDPIAKRITVETLPGPAVQDDADIIDAALEHGYCGYHAIGTCAMGPHDDDVVDPELRVRGVANLRVVDASVLPIMVSGNLNGPVMAMAWHASDLIQG</sequence>
<evidence type="ECO:0000259" key="7">
    <source>
        <dbReference type="PROSITE" id="PS00623"/>
    </source>
</evidence>
<name>A0A6F8YBA0_9ACTN</name>
<dbReference type="Pfam" id="PF05199">
    <property type="entry name" value="GMC_oxred_C"/>
    <property type="match status" value="1"/>
</dbReference>
<dbReference type="InterPro" id="IPR007867">
    <property type="entry name" value="GMC_OxRtase_C"/>
</dbReference>
<dbReference type="AlphaFoldDB" id="A0A6F8YBA0"/>
<feature type="domain" description="Glucose-methanol-choline oxidoreductase N-terminal" evidence="8">
    <location>
        <begin position="242"/>
        <end position="256"/>
    </location>
</feature>
<dbReference type="GO" id="GO:0050660">
    <property type="term" value="F:flavin adenine dinucleotide binding"/>
    <property type="evidence" value="ECO:0007669"/>
    <property type="project" value="InterPro"/>
</dbReference>
<keyword evidence="4 5" id="KW-0274">FAD</keyword>
<feature type="domain" description="Glucose-methanol-choline oxidoreductase N-terminal" evidence="7">
    <location>
        <begin position="80"/>
        <end position="103"/>
    </location>
</feature>